<feature type="non-terminal residue" evidence="1">
    <location>
        <position position="37"/>
    </location>
</feature>
<evidence type="ECO:0000313" key="2">
    <source>
        <dbReference type="Proteomes" id="UP000265520"/>
    </source>
</evidence>
<dbReference type="EMBL" id="LXQA010541793">
    <property type="protein sequence ID" value="MCI58175.1"/>
    <property type="molecule type" value="Genomic_DNA"/>
</dbReference>
<accession>A0A392TE11</accession>
<proteinExistence type="predicted"/>
<keyword evidence="2" id="KW-1185">Reference proteome</keyword>
<evidence type="ECO:0000313" key="1">
    <source>
        <dbReference type="EMBL" id="MCI58175.1"/>
    </source>
</evidence>
<protein>
    <submittedName>
        <fullName evidence="1">Uncharacterized protein</fullName>
    </submittedName>
</protein>
<dbReference type="AlphaFoldDB" id="A0A392TE11"/>
<sequence>MEKKLAIVLDGTQTLSRAIAVAATLFPSGKLRHSCAH</sequence>
<dbReference type="Proteomes" id="UP000265520">
    <property type="component" value="Unassembled WGS sequence"/>
</dbReference>
<organism evidence="1 2">
    <name type="scientific">Trifolium medium</name>
    <dbReference type="NCBI Taxonomy" id="97028"/>
    <lineage>
        <taxon>Eukaryota</taxon>
        <taxon>Viridiplantae</taxon>
        <taxon>Streptophyta</taxon>
        <taxon>Embryophyta</taxon>
        <taxon>Tracheophyta</taxon>
        <taxon>Spermatophyta</taxon>
        <taxon>Magnoliopsida</taxon>
        <taxon>eudicotyledons</taxon>
        <taxon>Gunneridae</taxon>
        <taxon>Pentapetalae</taxon>
        <taxon>rosids</taxon>
        <taxon>fabids</taxon>
        <taxon>Fabales</taxon>
        <taxon>Fabaceae</taxon>
        <taxon>Papilionoideae</taxon>
        <taxon>50 kb inversion clade</taxon>
        <taxon>NPAAA clade</taxon>
        <taxon>Hologalegina</taxon>
        <taxon>IRL clade</taxon>
        <taxon>Trifolieae</taxon>
        <taxon>Trifolium</taxon>
    </lineage>
</organism>
<reference evidence="1 2" key="1">
    <citation type="journal article" date="2018" name="Front. Plant Sci.">
        <title>Red Clover (Trifolium pratense) and Zigzag Clover (T. medium) - A Picture of Genomic Similarities and Differences.</title>
        <authorList>
            <person name="Dluhosova J."/>
            <person name="Istvanek J."/>
            <person name="Nedelnik J."/>
            <person name="Repkova J."/>
        </authorList>
    </citation>
    <scope>NUCLEOTIDE SEQUENCE [LARGE SCALE GENOMIC DNA]</scope>
    <source>
        <strain evidence="2">cv. 10/8</strain>
        <tissue evidence="1">Leaf</tissue>
    </source>
</reference>
<name>A0A392TE11_9FABA</name>
<comment type="caution">
    <text evidence="1">The sequence shown here is derived from an EMBL/GenBank/DDBJ whole genome shotgun (WGS) entry which is preliminary data.</text>
</comment>